<protein>
    <submittedName>
        <fullName evidence="1">Uncharacterized protein</fullName>
    </submittedName>
</protein>
<organism evidence="1">
    <name type="scientific">Brassica oleracea</name>
    <name type="common">Wild cabbage</name>
    <dbReference type="NCBI Taxonomy" id="3712"/>
    <lineage>
        <taxon>Eukaryota</taxon>
        <taxon>Viridiplantae</taxon>
        <taxon>Streptophyta</taxon>
        <taxon>Embryophyta</taxon>
        <taxon>Tracheophyta</taxon>
        <taxon>Spermatophyta</taxon>
        <taxon>Magnoliopsida</taxon>
        <taxon>eudicotyledons</taxon>
        <taxon>Gunneridae</taxon>
        <taxon>Pentapetalae</taxon>
        <taxon>rosids</taxon>
        <taxon>malvids</taxon>
        <taxon>Brassicales</taxon>
        <taxon>Brassicaceae</taxon>
        <taxon>Brassiceae</taxon>
        <taxon>Brassica</taxon>
    </lineage>
</organism>
<dbReference type="AlphaFoldDB" id="A0A3P6FJ70"/>
<dbReference type="EMBL" id="LR031879">
    <property type="protein sequence ID" value="VDD58047.1"/>
    <property type="molecule type" value="Genomic_DNA"/>
</dbReference>
<proteinExistence type="predicted"/>
<evidence type="ECO:0000313" key="1">
    <source>
        <dbReference type="EMBL" id="VDD58047.1"/>
    </source>
</evidence>
<name>A0A3P6FJ70_BRAOL</name>
<gene>
    <name evidence="1" type="ORF">BOLC8T51276H</name>
</gene>
<sequence>MGQESSGTWTNVRSLRDTPKLTSYRLLDRCCWVLVYAVLFRSGSMEI</sequence>
<accession>A0A3P6FJ70</accession>
<reference evidence="1" key="1">
    <citation type="submission" date="2018-11" db="EMBL/GenBank/DDBJ databases">
        <authorList>
            <consortium name="Genoscope - CEA"/>
            <person name="William W."/>
        </authorList>
    </citation>
    <scope>NUCLEOTIDE SEQUENCE</scope>
</reference>